<dbReference type="AlphaFoldDB" id="A0A1G4SDK9"/>
<feature type="transmembrane region" description="Helical" evidence="2">
    <location>
        <begin position="72"/>
        <end position="92"/>
    </location>
</feature>
<feature type="transmembrane region" description="Helical" evidence="2">
    <location>
        <begin position="240"/>
        <end position="260"/>
    </location>
</feature>
<keyword evidence="2" id="KW-0812">Transmembrane</keyword>
<dbReference type="InterPro" id="IPR005240">
    <property type="entry name" value="DUF389"/>
</dbReference>
<proteinExistence type="predicted"/>
<evidence type="ECO:0000256" key="2">
    <source>
        <dbReference type="SAM" id="Phobius"/>
    </source>
</evidence>
<feature type="region of interest" description="Disordered" evidence="1">
    <location>
        <begin position="400"/>
        <end position="430"/>
    </location>
</feature>
<dbReference type="Pfam" id="PF04087">
    <property type="entry name" value="DUF389"/>
    <property type="match status" value="1"/>
</dbReference>
<keyword evidence="4" id="KW-1185">Reference proteome</keyword>
<dbReference type="STRING" id="260084.SAMN02927928_2572"/>
<dbReference type="OrthoDB" id="9790659at2"/>
<dbReference type="PANTHER" id="PTHR20992:SF9">
    <property type="entry name" value="AT15442P-RELATED"/>
    <property type="match status" value="1"/>
</dbReference>
<evidence type="ECO:0000313" key="4">
    <source>
        <dbReference type="Proteomes" id="UP000199150"/>
    </source>
</evidence>
<feature type="transmembrane region" description="Helical" evidence="2">
    <location>
        <begin position="48"/>
        <end position="66"/>
    </location>
</feature>
<dbReference type="RefSeq" id="WP_090648604.1">
    <property type="nucleotide sequence ID" value="NZ_CBCRYE010000002.1"/>
</dbReference>
<accession>A0A1G4SDK9</accession>
<dbReference type="PANTHER" id="PTHR20992">
    <property type="entry name" value="AT15442P-RELATED"/>
    <property type="match status" value="1"/>
</dbReference>
<feature type="transmembrane region" description="Helical" evidence="2">
    <location>
        <begin position="104"/>
        <end position="122"/>
    </location>
</feature>
<name>A0A1G4SDK9_9CAUL</name>
<reference evidence="4" key="1">
    <citation type="submission" date="2016-10" db="EMBL/GenBank/DDBJ databases">
        <authorList>
            <person name="Varghese N."/>
            <person name="Submissions S."/>
        </authorList>
    </citation>
    <scope>NUCLEOTIDE SEQUENCE [LARGE SCALE GENOMIC DNA]</scope>
    <source>
        <strain evidence="4">CGMCC 1.3431</strain>
    </source>
</reference>
<evidence type="ECO:0000256" key="1">
    <source>
        <dbReference type="SAM" id="MobiDB-lite"/>
    </source>
</evidence>
<feature type="transmembrane region" description="Helical" evidence="2">
    <location>
        <begin position="142"/>
        <end position="160"/>
    </location>
</feature>
<keyword evidence="2" id="KW-1133">Transmembrane helix</keyword>
<organism evidence="3 4">
    <name type="scientific">Asticcacaulis taihuensis</name>
    <dbReference type="NCBI Taxonomy" id="260084"/>
    <lineage>
        <taxon>Bacteria</taxon>
        <taxon>Pseudomonadati</taxon>
        <taxon>Pseudomonadota</taxon>
        <taxon>Alphaproteobacteria</taxon>
        <taxon>Caulobacterales</taxon>
        <taxon>Caulobacteraceae</taxon>
        <taxon>Asticcacaulis</taxon>
    </lineage>
</organism>
<dbReference type="EMBL" id="FMTS01000004">
    <property type="protein sequence ID" value="SCW67007.1"/>
    <property type="molecule type" value="Genomic_DNA"/>
</dbReference>
<dbReference type="Proteomes" id="UP000199150">
    <property type="component" value="Unassembled WGS sequence"/>
</dbReference>
<sequence>MPKTPSSSSNPAARSWHGFLNRFSLLDEKADDTMIDESLRAGVELRGATPWILMFAIFVASIGLNVNSTAVIIGAMLISPLMGPIMGIGYGIGIYDFTLIRKSVGNLLIATLISLLTSTVYFALSPLTEAHSELLARTSPTIWDVLIALFGGFAGIIGVTRKEKTNVIPGVAIATALMPPLCTAGYGLANGNWAYFLGAFYLFSINCVYIAAAAVLVIGLLNPPHKQFVDPVMETRVKRVLFLVVLLTGLPSLYLAYRLVGNEVFHSKASQFVRQEFNFPKSHVVEIGITPKNKHVEVTLIGDRLSARTIDTIRTHLPATGLKGAILTVHQAGDDNIDINTLRDGIVKELSGNELALASRDQQIADLRRQVAWSAQSAQLTAELKTQYPDLTDILIGEGVGAAPPEETDGDSADSASMEPESAPETAPVPILVAHSAKRLSRQDMARIEDWFRVRTQSKAARIAID</sequence>
<keyword evidence="2" id="KW-0472">Membrane</keyword>
<feature type="transmembrane region" description="Helical" evidence="2">
    <location>
        <begin position="167"/>
        <end position="189"/>
    </location>
</feature>
<protein>
    <submittedName>
        <fullName evidence="3">Uncharacterized hydrophobic domain-containing protein</fullName>
    </submittedName>
</protein>
<feature type="transmembrane region" description="Helical" evidence="2">
    <location>
        <begin position="195"/>
        <end position="220"/>
    </location>
</feature>
<gene>
    <name evidence="3" type="ORF">SAMN02927928_2572</name>
</gene>
<evidence type="ECO:0000313" key="3">
    <source>
        <dbReference type="EMBL" id="SCW67007.1"/>
    </source>
</evidence>